<protein>
    <submittedName>
        <fullName evidence="2">Arc domain-containing protein</fullName>
    </submittedName>
</protein>
<evidence type="ECO:0000259" key="1">
    <source>
        <dbReference type="Pfam" id="PF03869"/>
    </source>
</evidence>
<dbReference type="InterPro" id="IPR013321">
    <property type="entry name" value="Arc_rbn_hlx_hlx"/>
</dbReference>
<sequence length="131" mass="14942">MPYNSRSADKFVVRLPDGMRERIADVARTHHRSMNSEIIARLARSIEEDEGRVVGVDTQEVKKRTVSWCPEEGEAVFHEELGIGILRRMLVRNGKLCAEICFESRQDIYPMESGGPIRPHILEVSVPTRPE</sequence>
<feature type="domain" description="Arc-like DNA binding" evidence="1">
    <location>
        <begin position="5"/>
        <end position="53"/>
    </location>
</feature>
<dbReference type="EMBL" id="KF147891">
    <property type="protein sequence ID" value="AGS82173.1"/>
    <property type="molecule type" value="Genomic_DNA"/>
</dbReference>
<organism evidence="2 3">
    <name type="scientific">Pseudomonas phage PaBG</name>
    <dbReference type="NCBI Taxonomy" id="1335230"/>
    <lineage>
        <taxon>Viruses</taxon>
        <taxon>Duplodnaviria</taxon>
        <taxon>Heunggongvirae</taxon>
        <taxon>Uroviricota</taxon>
        <taxon>Caudoviricetes</taxon>
        <taxon>Baikalvirus</taxon>
        <taxon>Baikalvirus PaBG</taxon>
    </lineage>
</organism>
<accession>S5WBL1</accession>
<dbReference type="Gene3D" id="1.10.1220.10">
    <property type="entry name" value="Met repressor-like"/>
    <property type="match status" value="1"/>
</dbReference>
<name>S5WBL1_9CAUD</name>
<keyword evidence="3" id="KW-1185">Reference proteome</keyword>
<dbReference type="SUPFAM" id="SSF47598">
    <property type="entry name" value="Ribbon-helix-helix"/>
    <property type="match status" value="1"/>
</dbReference>
<dbReference type="InterPro" id="IPR010985">
    <property type="entry name" value="Ribbon_hlx_hlx"/>
</dbReference>
<evidence type="ECO:0000313" key="2">
    <source>
        <dbReference type="EMBL" id="AGS82173.1"/>
    </source>
</evidence>
<proteinExistence type="predicted"/>
<evidence type="ECO:0000313" key="3">
    <source>
        <dbReference type="Proteomes" id="UP000015545"/>
    </source>
</evidence>
<dbReference type="GO" id="GO:0003677">
    <property type="term" value="F:DNA binding"/>
    <property type="evidence" value="ECO:0007669"/>
    <property type="project" value="InterPro"/>
</dbReference>
<dbReference type="InterPro" id="IPR005569">
    <property type="entry name" value="Arc_DNA-bd_dom"/>
</dbReference>
<dbReference type="Pfam" id="PF03869">
    <property type="entry name" value="Arc"/>
    <property type="match status" value="1"/>
</dbReference>
<dbReference type="OrthoDB" id="28734at10239"/>
<dbReference type="KEGG" id="vg:16574975"/>
<dbReference type="GO" id="GO:0006355">
    <property type="term" value="P:regulation of DNA-templated transcription"/>
    <property type="evidence" value="ECO:0007669"/>
    <property type="project" value="InterPro"/>
</dbReference>
<dbReference type="Proteomes" id="UP000015545">
    <property type="component" value="Segment"/>
</dbReference>
<reference evidence="2 3" key="1">
    <citation type="journal article" date="2014" name="Genome Announc.">
        <title>Complete Genome Sequence of the Novel Giant Pseudomonas Phage PaBG.</title>
        <authorList>
            <person name="Sykilinda N.N."/>
            <person name="Bondar A.A."/>
            <person name="Gorshkova A.S."/>
            <person name="Kurochkina L.P."/>
            <person name="Kulikov E.E."/>
            <person name="Shneider M.M."/>
            <person name="Kadykov V.A."/>
            <person name="Solovjeva N.V."/>
            <person name="Kabilov M.R."/>
            <person name="Mesyanzhinov V.V."/>
            <person name="Vlassov V.V."/>
            <person name="Drukker V.V."/>
            <person name="Miroshnikov K.A."/>
        </authorList>
    </citation>
    <scope>NUCLEOTIDE SEQUENCE [LARGE SCALE GENOMIC DNA]</scope>
</reference>
<gene>
    <name evidence="2" type="ORF">PaBG_00290</name>
</gene>